<evidence type="ECO:0000259" key="5">
    <source>
        <dbReference type="Pfam" id="PF23347"/>
    </source>
</evidence>
<reference evidence="7 8" key="1">
    <citation type="submission" date="2019-05" db="EMBL/GenBank/DDBJ databases">
        <title>Emergence of the Ug99 lineage of the wheat stem rust pathogen through somatic hybridization.</title>
        <authorList>
            <person name="Li F."/>
            <person name="Upadhyaya N.M."/>
            <person name="Sperschneider J."/>
            <person name="Matny O."/>
            <person name="Nguyen-Phuc H."/>
            <person name="Mago R."/>
            <person name="Raley C."/>
            <person name="Miller M.E."/>
            <person name="Silverstein K.A.T."/>
            <person name="Henningsen E."/>
            <person name="Hirsch C.D."/>
            <person name="Visser B."/>
            <person name="Pretorius Z.A."/>
            <person name="Steffenson B.J."/>
            <person name="Schwessinger B."/>
            <person name="Dodds P.N."/>
            <person name="Figueroa M."/>
        </authorList>
    </citation>
    <scope>NUCLEOTIDE SEQUENCE [LARGE SCALE GENOMIC DNA]</scope>
    <source>
        <strain evidence="7 8">Ug99</strain>
    </source>
</reference>
<feature type="domain" description="NUP160 C-terminal TPR" evidence="5">
    <location>
        <begin position="1310"/>
        <end position="1527"/>
    </location>
</feature>
<dbReference type="PANTHER" id="PTHR21286:SF0">
    <property type="entry name" value="NUCLEAR PORE COMPLEX PROTEIN NUP160"/>
    <property type="match status" value="1"/>
</dbReference>
<accession>A0A5B0RZC1</accession>
<dbReference type="Pfam" id="PF23354">
    <property type="entry name" value="TPR_NUP160_120_M"/>
    <property type="match status" value="1"/>
</dbReference>
<protein>
    <recommendedName>
        <fullName evidence="9">Nuclear pore complex protein Nup160</fullName>
    </recommendedName>
</protein>
<evidence type="ECO:0000259" key="6">
    <source>
        <dbReference type="Pfam" id="PF23354"/>
    </source>
</evidence>
<dbReference type="InterPro" id="IPR056536">
    <property type="entry name" value="TPR_NUP160_C"/>
</dbReference>
<dbReference type="Pfam" id="PF23347">
    <property type="entry name" value="TPR_Nup160_C"/>
    <property type="match status" value="1"/>
</dbReference>
<name>A0A5B0RZC1_PUCGR</name>
<keyword evidence="2" id="KW-0813">Transport</keyword>
<dbReference type="PANTHER" id="PTHR21286">
    <property type="entry name" value="NUCLEAR PORE COMPLEX PROTEIN NUP160"/>
    <property type="match status" value="1"/>
</dbReference>
<feature type="domain" description="NUP160 middle TPR" evidence="6">
    <location>
        <begin position="995"/>
        <end position="1249"/>
    </location>
</feature>
<evidence type="ECO:0000256" key="1">
    <source>
        <dbReference type="ARBA" id="ARBA00004123"/>
    </source>
</evidence>
<gene>
    <name evidence="7" type="ORF">PGTUg99_023877</name>
</gene>
<sequence>MNHQLTTTTTQLDSLRPRFESAIEYQIPTNNNHNSSSRTNNQTHTIQANHASQSNCFFPPTPTDGWIKTTVINNGFTLELRWINPTKTNNQNNPLQPLDNSPSHQPIHFHFHHKIIPSPFITISTNESSELALDQEEEGEDQDQEQQEKVLIILILTDNYTLYRLKFSYPQLFYSELFEEDWLTDYEVEEIINRQVILTHGIDSNNLIISSSDGILTHLSWGKLIGINENYGWKTSNLSYNRSSALWNFLPTSWSSSAVASSKTISSSAHEWIATPTSTISIASHLTAGSNGEDAWLFTISRDRKLKAWSLTTGLCLKELPLDHHSLASLSSTTKTISTTTTNDHQQDLLLPAAPRPLARFIYSDEGDDPSYEGFLILFVPSPVSPSFVTYGLSLTAENQFKDLVLLEERRCDWNGKNGLQMGELRDFQISKVDLSIGFTTSPSKQRPWGLWAVWDDEIGGEGILQYTILHETRNWQESVRTSWVTIQPPDRRTPWNSSFFDELLANDPSSSVTEVFIDHLFRPGHFSSSDLEYALETYETSLESDDDQPAVEMDNSVYESLEEKICAVVGSKVKLEISKQTGAPMIEGYHRKLRIEWLKFATMCAESRASSLWPIELAVDADRQQLFIIGRRSITTPVLIDTASLLSQLVGAVDSGQRPPLLDQQVSGIDQYHPLLSNLNNRRDLVGLVGAINCLAAGLSHGEVIKPLEDELMQIVRRPIKFSIVDLLDDLFRRRLQPSIDDGLQAQIAERLGQVNGLELAFQLLWTILSTSELVRCGPDEGGEGVKVTILSQMFLSDYLVNALEKRFELTRNALIFLVYLCGEEETTGAKLGEFAGLTSQYLLSFQQSIMARWLVRQSAKIPAELAFEVEDKLVDRLVELHVSTEAELGAHPGGAMIRDANSATSLLSSLLLTKFIPELNGRLKLPGSLAEAGSTFLELVGLYTNLSQLSESELTAIKLIHTHPNIILLIHFFLNVHRPSVALDLLHLLPDTGCAVQFLFGLAYLLSGSIEEAETGFIKAASAIYDDNFEVDDQSGLSLILPEPSRKSLTEYYNYIVLLFEPIGADQSIAKFCQLAIDSSSSSTFFTSNTEDDYQNEKNHLNQLVLNLWVKLFKALVNLALWDDAYQALVSIPSIESQNDCLRTLVSHMCEANEVDKLLRFSWTGLQIEFEKTISFRARNSDPLGLPNYFSILYAYHINRADYRSAAISMYQHARKIGDISIKGGAFQFMLTQQCQSYLAAINALSLVPEKQAWIPMSCPKVASQDTYGSEARRGPGTEGMRSRKRVTYYVPEEEFLGGTRDVEVLKLADLRAEYTLVLSRLQLANELPQLSQPGTSTTSGAYLDGATLVPMVLNQGRLTEALEKAIVLGTDLGPLFVRLAESCCRLSLDIGLPGNSFDFQWVNGDPLAAHWDTDLVSKAWALLQRHLTLIFPISSSSPNSLDHHQNHQFNPSQAWKTREAVLETILKSARNLKVPLWLLKLFLDFNPTKLLKIFFKFDLLSDAFTVALHIIDQVAKTQRSTDPLMSKKKNKKLMMAGHPAIPFTDIDQLLTLTAEDLTVSTSTSLGEEGGGSHLAGHLALEGEEGVQQQGAELDPLRLSHLQNLVYSKLNQIFDPPEGSFQTSDSASSAVAATSTSSSGLNRQLVGR</sequence>
<keyword evidence="3" id="KW-0539">Nucleus</keyword>
<evidence type="ECO:0008006" key="9">
    <source>
        <dbReference type="Google" id="ProtNLM"/>
    </source>
</evidence>
<organism evidence="7 8">
    <name type="scientific">Puccinia graminis f. sp. tritici</name>
    <dbReference type="NCBI Taxonomy" id="56615"/>
    <lineage>
        <taxon>Eukaryota</taxon>
        <taxon>Fungi</taxon>
        <taxon>Dikarya</taxon>
        <taxon>Basidiomycota</taxon>
        <taxon>Pucciniomycotina</taxon>
        <taxon>Pucciniomycetes</taxon>
        <taxon>Pucciniales</taxon>
        <taxon>Pucciniaceae</taxon>
        <taxon>Puccinia</taxon>
    </lineage>
</organism>
<dbReference type="Pfam" id="PF11715">
    <property type="entry name" value="Beta-prop_Nup120_160"/>
    <property type="match status" value="1"/>
</dbReference>
<dbReference type="EMBL" id="VDEP01000106">
    <property type="protein sequence ID" value="KAA1130822.1"/>
    <property type="molecule type" value="Genomic_DNA"/>
</dbReference>
<dbReference type="InterPro" id="IPR056535">
    <property type="entry name" value="TPR_NUP160_M"/>
</dbReference>
<feature type="domain" description="Nucleoporin Nup120/160 beta-propeller" evidence="4">
    <location>
        <begin position="72"/>
        <end position="636"/>
    </location>
</feature>
<comment type="subcellular location">
    <subcellularLocation>
        <location evidence="1">Nucleus</location>
    </subcellularLocation>
</comment>
<comment type="caution">
    <text evidence="7">The sequence shown here is derived from an EMBL/GenBank/DDBJ whole genome shotgun (WGS) entry which is preliminary data.</text>
</comment>
<evidence type="ECO:0000313" key="7">
    <source>
        <dbReference type="EMBL" id="KAA1130822.1"/>
    </source>
</evidence>
<dbReference type="GO" id="GO:0005643">
    <property type="term" value="C:nuclear pore"/>
    <property type="evidence" value="ECO:0007669"/>
    <property type="project" value="TreeGrafter"/>
</dbReference>
<evidence type="ECO:0000256" key="2">
    <source>
        <dbReference type="ARBA" id="ARBA00022448"/>
    </source>
</evidence>
<evidence type="ECO:0000259" key="4">
    <source>
        <dbReference type="Pfam" id="PF11715"/>
    </source>
</evidence>
<evidence type="ECO:0000256" key="3">
    <source>
        <dbReference type="ARBA" id="ARBA00023242"/>
    </source>
</evidence>
<dbReference type="InterPro" id="IPR059141">
    <property type="entry name" value="Beta-prop_Nup120_160"/>
</dbReference>
<proteinExistence type="predicted"/>
<dbReference type="InterPro" id="IPR021717">
    <property type="entry name" value="Nucleoporin_Nup160"/>
</dbReference>
<dbReference type="Proteomes" id="UP000325313">
    <property type="component" value="Unassembled WGS sequence"/>
</dbReference>
<evidence type="ECO:0000313" key="8">
    <source>
        <dbReference type="Proteomes" id="UP000325313"/>
    </source>
</evidence>
<dbReference type="GO" id="GO:0017056">
    <property type="term" value="F:structural constituent of nuclear pore"/>
    <property type="evidence" value="ECO:0007669"/>
    <property type="project" value="TreeGrafter"/>
</dbReference>